<name>A0A1A9ZVA7_GLOPL</name>
<sequence>MCLKTSVAERHLRLCFVGSPSSGGGRHIKCTSEIVHQHTYDQSYAEIPCMRNKSNGEAAWCFSQIRGALDDDVTDADIISCVEFNHDGELLATGDKGGRVVIFQRDPASKTISPPLFTATYEHQQSHLVKDEELIAKVSQLKTGLKNIQSKQVWNGLRSKATLGGGMKNHDDLGVNAINESFILNPQVTADVTSFKECSFKGSTRRTCDHELEAIAINFTCLESGLASGPT</sequence>
<reference evidence="4" key="1">
    <citation type="submission" date="2014-03" db="EMBL/GenBank/DDBJ databases">
        <authorList>
            <person name="Aksoy S."/>
            <person name="Warren W."/>
            <person name="Wilson R.K."/>
        </authorList>
    </citation>
    <scope>NUCLEOTIDE SEQUENCE [LARGE SCALE GENOMIC DNA]</scope>
    <source>
        <strain evidence="4">IAEA</strain>
    </source>
</reference>
<evidence type="ECO:0000313" key="3">
    <source>
        <dbReference type="EnsemblMetazoa" id="GPAI026119-PA"/>
    </source>
</evidence>
<evidence type="ECO:0008006" key="5">
    <source>
        <dbReference type="Google" id="ProtNLM"/>
    </source>
</evidence>
<keyword evidence="2" id="KW-0677">Repeat</keyword>
<dbReference type="Proteomes" id="UP000092445">
    <property type="component" value="Unassembled WGS sequence"/>
</dbReference>
<proteinExistence type="predicted"/>
<keyword evidence="1" id="KW-0853">WD repeat</keyword>
<keyword evidence="4" id="KW-1185">Reference proteome</keyword>
<evidence type="ECO:0000313" key="4">
    <source>
        <dbReference type="Proteomes" id="UP000092445"/>
    </source>
</evidence>
<organism evidence="3 4">
    <name type="scientific">Glossina pallidipes</name>
    <name type="common">Tsetse fly</name>
    <dbReference type="NCBI Taxonomy" id="7398"/>
    <lineage>
        <taxon>Eukaryota</taxon>
        <taxon>Metazoa</taxon>
        <taxon>Ecdysozoa</taxon>
        <taxon>Arthropoda</taxon>
        <taxon>Hexapoda</taxon>
        <taxon>Insecta</taxon>
        <taxon>Pterygota</taxon>
        <taxon>Neoptera</taxon>
        <taxon>Endopterygota</taxon>
        <taxon>Diptera</taxon>
        <taxon>Brachycera</taxon>
        <taxon>Muscomorpha</taxon>
        <taxon>Hippoboscoidea</taxon>
        <taxon>Glossinidae</taxon>
        <taxon>Glossina</taxon>
    </lineage>
</organism>
<dbReference type="EnsemblMetazoa" id="GPAI026119-RA">
    <property type="protein sequence ID" value="GPAI026119-PA"/>
    <property type="gene ID" value="GPAI026119"/>
</dbReference>
<dbReference type="GO" id="GO:0000159">
    <property type="term" value="C:protein phosphatase type 2A complex"/>
    <property type="evidence" value="ECO:0007669"/>
    <property type="project" value="InterPro"/>
</dbReference>
<protein>
    <recommendedName>
        <fullName evidence="5">Serine/threonine-protein phosphatase 2A 55 kDa regulatory subunit B</fullName>
    </recommendedName>
</protein>
<dbReference type="STRING" id="7398.A0A1A9ZVA7"/>
<accession>A0A1A9ZVA7</accession>
<evidence type="ECO:0000256" key="1">
    <source>
        <dbReference type="ARBA" id="ARBA00022574"/>
    </source>
</evidence>
<dbReference type="VEuPathDB" id="VectorBase:GPAI026119"/>
<reference evidence="3" key="2">
    <citation type="submission" date="2020-05" db="UniProtKB">
        <authorList>
            <consortium name="EnsemblMetazoa"/>
        </authorList>
    </citation>
    <scope>IDENTIFICATION</scope>
    <source>
        <strain evidence="3">IAEA</strain>
    </source>
</reference>
<dbReference type="GO" id="GO:0019888">
    <property type="term" value="F:protein phosphatase regulator activity"/>
    <property type="evidence" value="ECO:0007669"/>
    <property type="project" value="InterPro"/>
</dbReference>
<dbReference type="AlphaFoldDB" id="A0A1A9ZVA7"/>
<dbReference type="InterPro" id="IPR000009">
    <property type="entry name" value="PP2A_PR55"/>
</dbReference>
<dbReference type="PANTHER" id="PTHR11871">
    <property type="entry name" value="PROTEIN PHOSPHATASE PP2A REGULATORY SUBUNIT B"/>
    <property type="match status" value="1"/>
</dbReference>
<evidence type="ECO:0000256" key="2">
    <source>
        <dbReference type="ARBA" id="ARBA00022737"/>
    </source>
</evidence>